<name>A0AAF0C8I1_9GAMM</name>
<dbReference type="InterPro" id="IPR000014">
    <property type="entry name" value="PAS"/>
</dbReference>
<dbReference type="PROSITE" id="PS50883">
    <property type="entry name" value="EAL"/>
    <property type="match status" value="1"/>
</dbReference>
<dbReference type="InterPro" id="IPR013783">
    <property type="entry name" value="Ig-like_fold"/>
</dbReference>
<keyword evidence="7" id="KW-1185">Reference proteome</keyword>
<gene>
    <name evidence="6" type="ORF">SG34_021365</name>
</gene>
<dbReference type="EMBL" id="CP059733">
    <property type="protein sequence ID" value="WDE03899.1"/>
    <property type="molecule type" value="Genomic_DNA"/>
</dbReference>
<dbReference type="SMART" id="SM00086">
    <property type="entry name" value="PAC"/>
    <property type="match status" value="2"/>
</dbReference>
<dbReference type="Gene3D" id="2.60.40.10">
    <property type="entry name" value="Immunoglobulins"/>
    <property type="match status" value="1"/>
</dbReference>
<dbReference type="InterPro" id="IPR001610">
    <property type="entry name" value="PAC"/>
</dbReference>
<dbReference type="Pfam" id="PF07495">
    <property type="entry name" value="Y_Y_Y"/>
    <property type="match status" value="1"/>
</dbReference>
<dbReference type="InterPro" id="IPR029787">
    <property type="entry name" value="Nucleotide_cyclase"/>
</dbReference>
<dbReference type="CDD" id="cd01948">
    <property type="entry name" value="EAL"/>
    <property type="match status" value="1"/>
</dbReference>
<dbReference type="Gene3D" id="3.30.70.270">
    <property type="match status" value="1"/>
</dbReference>
<dbReference type="InterPro" id="IPR035965">
    <property type="entry name" value="PAS-like_dom_sf"/>
</dbReference>
<dbReference type="CDD" id="cd00130">
    <property type="entry name" value="PAS"/>
    <property type="match status" value="1"/>
</dbReference>
<dbReference type="InterPro" id="IPR011123">
    <property type="entry name" value="Y_Y_Y"/>
</dbReference>
<dbReference type="Pfam" id="PF13426">
    <property type="entry name" value="PAS_9"/>
    <property type="match status" value="1"/>
</dbReference>
<dbReference type="RefSeq" id="WP_274038374.1">
    <property type="nucleotide sequence ID" value="NZ_CP059733.1"/>
</dbReference>
<protein>
    <submittedName>
        <fullName evidence="6">EAL domain-containing protein</fullName>
    </submittedName>
</protein>
<dbReference type="CDD" id="cd01949">
    <property type="entry name" value="GGDEF"/>
    <property type="match status" value="1"/>
</dbReference>
<dbReference type="InterPro" id="IPR011110">
    <property type="entry name" value="Reg_prop"/>
</dbReference>
<dbReference type="PROSITE" id="PS50887">
    <property type="entry name" value="GGDEF"/>
    <property type="match status" value="1"/>
</dbReference>
<dbReference type="InterPro" id="IPR000700">
    <property type="entry name" value="PAS-assoc_C"/>
</dbReference>
<dbReference type="SUPFAM" id="SSF63829">
    <property type="entry name" value="Calcium-dependent phosphotriesterase"/>
    <property type="match status" value="2"/>
</dbReference>
<dbReference type="Gene3D" id="3.30.450.20">
    <property type="entry name" value="PAS domain"/>
    <property type="match status" value="2"/>
</dbReference>
<organism evidence="6 7">
    <name type="scientific">Thalassomonas viridans</name>
    <dbReference type="NCBI Taxonomy" id="137584"/>
    <lineage>
        <taxon>Bacteria</taxon>
        <taxon>Pseudomonadati</taxon>
        <taxon>Pseudomonadota</taxon>
        <taxon>Gammaproteobacteria</taxon>
        <taxon>Alteromonadales</taxon>
        <taxon>Colwelliaceae</taxon>
        <taxon>Thalassomonas</taxon>
    </lineage>
</organism>
<dbReference type="NCBIfam" id="TIGR00254">
    <property type="entry name" value="GGDEF"/>
    <property type="match status" value="1"/>
</dbReference>
<dbReference type="InterPro" id="IPR052155">
    <property type="entry name" value="Biofilm_reg_signaling"/>
</dbReference>
<evidence type="ECO:0000259" key="4">
    <source>
        <dbReference type="PROSITE" id="PS50883"/>
    </source>
</evidence>
<dbReference type="PANTHER" id="PTHR44757">
    <property type="entry name" value="DIGUANYLATE CYCLASE DGCP"/>
    <property type="match status" value="1"/>
</dbReference>
<evidence type="ECO:0000313" key="7">
    <source>
        <dbReference type="Proteomes" id="UP000032352"/>
    </source>
</evidence>
<dbReference type="InterPro" id="IPR001633">
    <property type="entry name" value="EAL_dom"/>
</dbReference>
<dbReference type="Pfam" id="PF00563">
    <property type="entry name" value="EAL"/>
    <property type="match status" value="1"/>
</dbReference>
<dbReference type="KEGG" id="tvd:SG34_021365"/>
<dbReference type="Gene3D" id="3.20.20.450">
    <property type="entry name" value="EAL domain"/>
    <property type="match status" value="1"/>
</dbReference>
<dbReference type="Proteomes" id="UP000032352">
    <property type="component" value="Chromosome"/>
</dbReference>
<feature type="region of interest" description="Disordered" evidence="1">
    <location>
        <begin position="883"/>
        <end position="909"/>
    </location>
</feature>
<proteinExistence type="predicted"/>
<dbReference type="Gene3D" id="2.130.10.10">
    <property type="entry name" value="YVTN repeat-like/Quinoprotein amine dehydrogenase"/>
    <property type="match status" value="2"/>
</dbReference>
<dbReference type="InterPro" id="IPR015943">
    <property type="entry name" value="WD40/YVTN_repeat-like_dom_sf"/>
</dbReference>
<dbReference type="InterPro" id="IPR000160">
    <property type="entry name" value="GGDEF_dom"/>
</dbReference>
<dbReference type="PANTHER" id="PTHR44757:SF2">
    <property type="entry name" value="BIOFILM ARCHITECTURE MAINTENANCE PROTEIN MBAA"/>
    <property type="match status" value="1"/>
</dbReference>
<dbReference type="SUPFAM" id="SSF55785">
    <property type="entry name" value="PYP-like sensor domain (PAS domain)"/>
    <property type="match status" value="2"/>
</dbReference>
<dbReference type="InterPro" id="IPR043128">
    <property type="entry name" value="Rev_trsase/Diguanyl_cyclase"/>
</dbReference>
<dbReference type="PROSITE" id="PS50112">
    <property type="entry name" value="PAS"/>
    <property type="match status" value="1"/>
</dbReference>
<dbReference type="Pfam" id="PF00990">
    <property type="entry name" value="GGDEF"/>
    <property type="match status" value="1"/>
</dbReference>
<dbReference type="Pfam" id="PF08447">
    <property type="entry name" value="PAS_3"/>
    <property type="match status" value="1"/>
</dbReference>
<reference evidence="6 7" key="2">
    <citation type="journal article" date="2022" name="Mar. Drugs">
        <title>Bioassay-Guided Fractionation Leads to the Detection of Cholic Acid Generated by the Rare Thalassomonas sp.</title>
        <authorList>
            <person name="Pheiffer F."/>
            <person name="Schneider Y.K."/>
            <person name="Hansen E.H."/>
            <person name="Andersen J.H."/>
            <person name="Isaksson J."/>
            <person name="Busche T."/>
            <person name="R C."/>
            <person name="Kalinowski J."/>
            <person name="Zyl L.V."/>
            <person name="Trindade M."/>
        </authorList>
    </citation>
    <scope>NUCLEOTIDE SEQUENCE [LARGE SCALE GENOMIC DNA]</scope>
    <source>
        <strain evidence="6 7">XOM25</strain>
    </source>
</reference>
<dbReference type="SMART" id="SM00052">
    <property type="entry name" value="EAL"/>
    <property type="match status" value="1"/>
</dbReference>
<feature type="domain" description="PAS" evidence="2">
    <location>
        <begin position="978"/>
        <end position="1028"/>
    </location>
</feature>
<dbReference type="NCBIfam" id="TIGR00229">
    <property type="entry name" value="sensory_box"/>
    <property type="match status" value="2"/>
</dbReference>
<evidence type="ECO:0000313" key="6">
    <source>
        <dbReference type="EMBL" id="WDE03899.1"/>
    </source>
</evidence>
<reference evidence="6 7" key="1">
    <citation type="journal article" date="2015" name="Genome Announc.">
        <title>Draft Genome Sequences of Marine Isolates of Thalassomonas viridans and Thalassomonas actiniarum.</title>
        <authorList>
            <person name="Olonade I."/>
            <person name="van Zyl L.J."/>
            <person name="Trindade M."/>
        </authorList>
    </citation>
    <scope>NUCLEOTIDE SEQUENCE [LARGE SCALE GENOMIC DNA]</scope>
    <source>
        <strain evidence="6 7">XOM25</strain>
    </source>
</reference>
<dbReference type="InterPro" id="IPR013655">
    <property type="entry name" value="PAS_fold_3"/>
</dbReference>
<dbReference type="SUPFAM" id="SSF55073">
    <property type="entry name" value="Nucleotide cyclase"/>
    <property type="match status" value="1"/>
</dbReference>
<feature type="compositionally biased region" description="Polar residues" evidence="1">
    <location>
        <begin position="894"/>
        <end position="909"/>
    </location>
</feature>
<evidence type="ECO:0000259" key="2">
    <source>
        <dbReference type="PROSITE" id="PS50112"/>
    </source>
</evidence>
<dbReference type="SUPFAM" id="SSF141868">
    <property type="entry name" value="EAL domain-like"/>
    <property type="match status" value="1"/>
</dbReference>
<accession>A0AAF0C8I1</accession>
<dbReference type="PROSITE" id="PS50113">
    <property type="entry name" value="PAC"/>
    <property type="match status" value="2"/>
</dbReference>
<evidence type="ECO:0000259" key="5">
    <source>
        <dbReference type="PROSITE" id="PS50887"/>
    </source>
</evidence>
<dbReference type="Pfam" id="PF07494">
    <property type="entry name" value="Reg_prop"/>
    <property type="match status" value="1"/>
</dbReference>
<evidence type="ECO:0000256" key="1">
    <source>
        <dbReference type="SAM" id="MobiDB-lite"/>
    </source>
</evidence>
<feature type="domain" description="EAL" evidence="4">
    <location>
        <begin position="1273"/>
        <end position="1527"/>
    </location>
</feature>
<dbReference type="SMART" id="SM00267">
    <property type="entry name" value="GGDEF"/>
    <property type="match status" value="1"/>
</dbReference>
<feature type="domain" description="GGDEF" evidence="5">
    <location>
        <begin position="1131"/>
        <end position="1264"/>
    </location>
</feature>
<evidence type="ECO:0000259" key="3">
    <source>
        <dbReference type="PROSITE" id="PS50113"/>
    </source>
</evidence>
<dbReference type="SMART" id="SM00091">
    <property type="entry name" value="PAS"/>
    <property type="match status" value="2"/>
</dbReference>
<dbReference type="InterPro" id="IPR035919">
    <property type="entry name" value="EAL_sf"/>
</dbReference>
<feature type="domain" description="PAC" evidence="3">
    <location>
        <begin position="1051"/>
        <end position="1103"/>
    </location>
</feature>
<sequence>MLLSFFRHLLSFLPNVISLAIISLLFLATLIAPASAIQTDPQLRFKQYSTEHGLSQNSVFSITQDLHGFLWFATEDGLNRYDGHEFIQYRYSATDPHSIADNFIRKVFVDQNGTLWVGTQNGLSRYNAELDNFDNFYNITGDNQSLKDNIIWDIYQGQHQKNPQGEESILWISTATALHKFDPKNNNFERIRITNFEDKFKEIKTIFQDDNGNYWLGSYNQGIYWLNGDLSYAIALHEKNKWNLEINANALFDMKIIDNQYWLATENGLYIISRNYQLLNHFNVDSETPTLSNEIRAIEKITNTQVWLATSEGLNTINLSNNKLTAYQHNAEKFTLSENWLMDIFKDKSGNVWIGSYGGGINKFAPLKNKFFHGLINIENENLWIEAIAQTNDNTIWFATEQGSLYYIKKENEIEKSIIHLDSNITHILSNKNDLWIITINNRLFRLNTTNLELEEHKDWLQNARPPLDNQLTFLDQKLWYINNEGLLTSYDPQKQEVHYHHPISEKLTSLQPFDKKEILATTINDEVHSFQLQNKSFTRLQLNKPRNFSISHANNIASSNNWLWLGSETQGIALINKNTNEITTFNENNQLANNFITDILIDEENNAWIATHKGISVIDPKAGKVRNFDSDFFASNNDFIQFSALKSSSGSLYFGSTNGYISFEPKELLKVTPKIAPPFFTDIFIANKKINIKHTHAHEPNNEKTFTLNKQLNTVDVLQLQHYQSPVSVDFVSPNAKLPSQLKYRYRLLGLDEEWIETDINNRRATYTNLSAGDYTFEVQAYDLQTPSLTQTNSLKIKILPPWWLSNWAILAYSLAALSCIGYVLLQMRHKRQYHMQIKLSEERLKLSLWGSGDEMWDWNIKTGKIFRSNIWGLLEFPQDGQRNAGTKAKAGDNTNTPKSPSENTNIHQQDIPRVKAALEAHFEDKTEHFESTYRVKDKEGNWIWVLDRGKIVERDDKGVATRMTGTLKDISQIKKAEERLNLFAKCIANISDAVVIYDKQFVILDVNKAYQRITGRTREQMVGKSLRFPRYPSNFNTNIKKHLLTKGSWHGEIENVRRDNSVFLADFNIDVIRDENQNISNFVAVFSDISQRKETEAELRKLANTDTLTGLPNRSYFQANQLQLVRNKTPHALLVFDLDNFKKINNSMGHQAGDELLCKVAERMISASRKQDTVYRLGGDEFSIIIEETNDIHTITTIAKNILDTIAQPLKLKNQEIVLYSSIGIVLYPEDGATPQELLKNADTAMYHAKGLGGNKYQFFNESMNKKAVTRLQIESLIRHGLKKDLFSVYYQPKIEIATGKIAGMEALVRFETPTKGLISPVVFIPVSEETGQIIEIGEVVLRKACFATKRWVDAGLFDGRIAVNLSAVQFTQPNLVTLIANVLEESQLPARYLELEITEGTVMDSPQKAIETMLQIRALGVHLALDDFGTGYSSLAYLKKFPLNTLKIDKAFVDDIEQSEQGRNMVATIVTIAHNLGMQVVAEGVETNQQLEFLAKLKCEQLQGYLYSKPLATSDFEKYLLSYQITDKSTSFA</sequence>
<feature type="domain" description="PAC" evidence="3">
    <location>
        <begin position="931"/>
        <end position="984"/>
    </location>
</feature>